<name>A0A844Z0X4_9SPHN</name>
<evidence type="ECO:0000256" key="3">
    <source>
        <dbReference type="ARBA" id="ARBA00023125"/>
    </source>
</evidence>
<dbReference type="EMBL" id="WTYV01000007">
    <property type="protein sequence ID" value="MXO72998.1"/>
    <property type="molecule type" value="Genomic_DNA"/>
</dbReference>
<evidence type="ECO:0000256" key="1">
    <source>
        <dbReference type="ARBA" id="ARBA00009437"/>
    </source>
</evidence>
<dbReference type="Gene3D" id="3.40.190.10">
    <property type="entry name" value="Periplasmic binding protein-like II"/>
    <property type="match status" value="2"/>
</dbReference>
<organism evidence="5 6">
    <name type="scientific">Alteraurantiacibacter buctensis</name>
    <dbReference type="NCBI Taxonomy" id="1503981"/>
    <lineage>
        <taxon>Bacteria</taxon>
        <taxon>Pseudomonadati</taxon>
        <taxon>Pseudomonadota</taxon>
        <taxon>Alphaproteobacteria</taxon>
        <taxon>Sphingomonadales</taxon>
        <taxon>Erythrobacteraceae</taxon>
        <taxon>Alteraurantiacibacter</taxon>
    </lineage>
</organism>
<reference evidence="5 6" key="1">
    <citation type="submission" date="2019-12" db="EMBL/GenBank/DDBJ databases">
        <title>Genomic-based taxomic classification of the family Erythrobacteraceae.</title>
        <authorList>
            <person name="Xu L."/>
        </authorList>
    </citation>
    <scope>NUCLEOTIDE SEQUENCE [LARGE SCALE GENOMIC DNA]</scope>
    <source>
        <strain evidence="5 6">M0322</strain>
    </source>
</reference>
<dbReference type="PANTHER" id="PTHR30118:SF15">
    <property type="entry name" value="TRANSCRIPTIONAL REGULATORY PROTEIN"/>
    <property type="match status" value="1"/>
</dbReference>
<dbReference type="OrthoDB" id="8339333at2"/>
<keyword evidence="3" id="KW-0238">DNA-binding</keyword>
<dbReference type="InterPro" id="IPR050389">
    <property type="entry name" value="LysR-type_TF"/>
</dbReference>
<dbReference type="AlphaFoldDB" id="A0A844Z0X4"/>
<evidence type="ECO:0000256" key="4">
    <source>
        <dbReference type="ARBA" id="ARBA00023163"/>
    </source>
</evidence>
<comment type="caution">
    <text evidence="5">The sequence shown here is derived from an EMBL/GenBank/DDBJ whole genome shotgun (WGS) entry which is preliminary data.</text>
</comment>
<accession>A0A844Z0X4</accession>
<dbReference type="GO" id="GO:0003677">
    <property type="term" value="F:DNA binding"/>
    <property type="evidence" value="ECO:0007669"/>
    <property type="project" value="UniProtKB-KW"/>
</dbReference>
<evidence type="ECO:0000313" key="6">
    <source>
        <dbReference type="Proteomes" id="UP000466966"/>
    </source>
</evidence>
<sequence>MRHEGRSQEIAERAVAEAGLVRHVALHTPHYVSLPFHIASSDLISIVPRNLATSFEKVMDLQIAAPPIAIPDIPLKQHWAKRSATDPAVAWLTSLVEELFLGRDPT</sequence>
<comment type="similarity">
    <text evidence="1">Belongs to the LysR transcriptional regulatory family.</text>
</comment>
<keyword evidence="2" id="KW-0805">Transcription regulation</keyword>
<keyword evidence="4" id="KW-0804">Transcription</keyword>
<dbReference type="SUPFAM" id="SSF53850">
    <property type="entry name" value="Periplasmic binding protein-like II"/>
    <property type="match status" value="1"/>
</dbReference>
<dbReference type="GO" id="GO:0006355">
    <property type="term" value="P:regulation of DNA-templated transcription"/>
    <property type="evidence" value="ECO:0007669"/>
    <property type="project" value="TreeGrafter"/>
</dbReference>
<dbReference type="PANTHER" id="PTHR30118">
    <property type="entry name" value="HTH-TYPE TRANSCRIPTIONAL REGULATOR LEUO-RELATED"/>
    <property type="match status" value="1"/>
</dbReference>
<gene>
    <name evidence="5" type="ORF">GRI99_15315</name>
</gene>
<proteinExistence type="inferred from homology"/>
<evidence type="ECO:0000313" key="5">
    <source>
        <dbReference type="EMBL" id="MXO72998.1"/>
    </source>
</evidence>
<protein>
    <recommendedName>
        <fullName evidence="7">LysR substrate-binding domain-containing protein</fullName>
    </recommendedName>
</protein>
<evidence type="ECO:0008006" key="7">
    <source>
        <dbReference type="Google" id="ProtNLM"/>
    </source>
</evidence>
<evidence type="ECO:0000256" key="2">
    <source>
        <dbReference type="ARBA" id="ARBA00023015"/>
    </source>
</evidence>
<keyword evidence="6" id="KW-1185">Reference proteome</keyword>
<dbReference type="Proteomes" id="UP000466966">
    <property type="component" value="Unassembled WGS sequence"/>
</dbReference>